<dbReference type="Proteomes" id="UP001438707">
    <property type="component" value="Unassembled WGS sequence"/>
</dbReference>
<evidence type="ECO:0000256" key="1">
    <source>
        <dbReference type="SAM" id="MobiDB-lite"/>
    </source>
</evidence>
<dbReference type="AlphaFoldDB" id="A0AAW1RDF7"/>
<dbReference type="Pfam" id="PF15786">
    <property type="entry name" value="PET117"/>
    <property type="match status" value="1"/>
</dbReference>
<evidence type="ECO:0000313" key="2">
    <source>
        <dbReference type="EMBL" id="KAK9831227.1"/>
    </source>
</evidence>
<gene>
    <name evidence="2" type="ORF">WJX74_008373</name>
</gene>
<sequence>MASSRALTTLGSVILVTLGGIAYIHHSQTVERQNLRRGVPAAYRRASPPRDPAGSQGQPNVSEGHWPTSIPCGHIRVIMHLQGAASFLEIPSAGTKVGAGGQHIKLWRLPHIPKASLLELAKTSAKAQRGTDALLG</sequence>
<name>A0AAW1RDF7_9CHLO</name>
<dbReference type="EMBL" id="JALJOS010000014">
    <property type="protein sequence ID" value="KAK9831227.1"/>
    <property type="molecule type" value="Genomic_DNA"/>
</dbReference>
<keyword evidence="3" id="KW-1185">Reference proteome</keyword>
<proteinExistence type="predicted"/>
<reference evidence="2 3" key="1">
    <citation type="journal article" date="2024" name="Nat. Commun.">
        <title>Phylogenomics reveals the evolutionary origins of lichenization in chlorophyte algae.</title>
        <authorList>
            <person name="Puginier C."/>
            <person name="Libourel C."/>
            <person name="Otte J."/>
            <person name="Skaloud P."/>
            <person name="Haon M."/>
            <person name="Grisel S."/>
            <person name="Petersen M."/>
            <person name="Berrin J.G."/>
            <person name="Delaux P.M."/>
            <person name="Dal Grande F."/>
            <person name="Keller J."/>
        </authorList>
    </citation>
    <scope>NUCLEOTIDE SEQUENCE [LARGE SCALE GENOMIC DNA]</scope>
    <source>
        <strain evidence="2 3">SAG 2145</strain>
    </source>
</reference>
<accession>A0AAW1RDF7</accession>
<protein>
    <submittedName>
        <fullName evidence="2">Uncharacterized protein</fullName>
    </submittedName>
</protein>
<feature type="region of interest" description="Disordered" evidence="1">
    <location>
        <begin position="39"/>
        <end position="65"/>
    </location>
</feature>
<evidence type="ECO:0000313" key="3">
    <source>
        <dbReference type="Proteomes" id="UP001438707"/>
    </source>
</evidence>
<comment type="caution">
    <text evidence="2">The sequence shown here is derived from an EMBL/GenBank/DDBJ whole genome shotgun (WGS) entry which is preliminary data.</text>
</comment>
<dbReference type="InterPro" id="IPR031568">
    <property type="entry name" value="Pet117"/>
</dbReference>
<organism evidence="2 3">
    <name type="scientific">Apatococcus lobatus</name>
    <dbReference type="NCBI Taxonomy" id="904363"/>
    <lineage>
        <taxon>Eukaryota</taxon>
        <taxon>Viridiplantae</taxon>
        <taxon>Chlorophyta</taxon>
        <taxon>core chlorophytes</taxon>
        <taxon>Trebouxiophyceae</taxon>
        <taxon>Chlorellales</taxon>
        <taxon>Chlorellaceae</taxon>
        <taxon>Apatococcus</taxon>
    </lineage>
</organism>